<dbReference type="RefSeq" id="WP_086623757.1">
    <property type="nucleotide sequence ID" value="NZ_BAABUE010000060.1"/>
</dbReference>
<dbReference type="AlphaFoldDB" id="A0A8B3M814"/>
<dbReference type="EMBL" id="NPIM01000035">
    <property type="protein sequence ID" value="RVE16701.1"/>
    <property type="molecule type" value="Genomic_DNA"/>
</dbReference>
<comment type="caution">
    <text evidence="1">The sequence shown here is derived from an EMBL/GenBank/DDBJ whole genome shotgun (WGS) entry which is preliminary data.</text>
</comment>
<accession>A0A8B3M814</accession>
<organism evidence="1 2">
    <name type="scientific">Escherichia coli</name>
    <dbReference type="NCBI Taxonomy" id="562"/>
    <lineage>
        <taxon>Bacteria</taxon>
        <taxon>Pseudomonadati</taxon>
        <taxon>Pseudomonadota</taxon>
        <taxon>Gammaproteobacteria</taxon>
        <taxon>Enterobacterales</taxon>
        <taxon>Enterobacteriaceae</taxon>
        <taxon>Escherichia</taxon>
    </lineage>
</organism>
<gene>
    <name evidence="1" type="ORF">CIG67_01065</name>
</gene>
<proteinExistence type="predicted"/>
<protein>
    <submittedName>
        <fullName evidence="1">Uncharacterized protein</fullName>
    </submittedName>
</protein>
<evidence type="ECO:0000313" key="1">
    <source>
        <dbReference type="EMBL" id="RVE16701.1"/>
    </source>
</evidence>
<evidence type="ECO:0000313" key="2">
    <source>
        <dbReference type="Proteomes" id="UP000288459"/>
    </source>
</evidence>
<reference evidence="1 2" key="1">
    <citation type="submission" date="2017-08" db="EMBL/GenBank/DDBJ databases">
        <title>Sequencing of Escherichia coli CCPM 6219.</title>
        <authorList>
            <person name="Liu S.-L."/>
            <person name="Zhou Y.-J."/>
            <person name="Zhao M.-F."/>
        </authorList>
    </citation>
    <scope>NUCLEOTIDE SEQUENCE [LARGE SCALE GENOMIC DNA]</scope>
    <source>
        <strain evidence="1 2">CCPM 6219</strain>
    </source>
</reference>
<sequence length="155" mass="17166">MPLWQLPSLLNAIYSSFPSIPFSAATNFTTLADYCEHFAETIIECHDLALKMAPCGRLSTCLALLRPTLGEPIPPHLIDRFTVDVLPDVLPEFTPDADLLCDYCLALAQVLLGRSLLPETETTLTGLLCDLVWYFADGLKAPRWIRTTDGVQPCQ</sequence>
<name>A0A8B3M814_ECOLX</name>
<dbReference type="Proteomes" id="UP000288459">
    <property type="component" value="Unassembled WGS sequence"/>
</dbReference>